<dbReference type="Pfam" id="PF26295">
    <property type="entry name" value="PDDEXK_17"/>
    <property type="match status" value="1"/>
</dbReference>
<organism evidence="2 3">
    <name type="scientific">Halogranum gelatinilyticum</name>
    <dbReference type="NCBI Taxonomy" id="660521"/>
    <lineage>
        <taxon>Archaea</taxon>
        <taxon>Methanobacteriati</taxon>
        <taxon>Methanobacteriota</taxon>
        <taxon>Stenosarchaea group</taxon>
        <taxon>Halobacteria</taxon>
        <taxon>Halobacteriales</taxon>
        <taxon>Haloferacaceae</taxon>
    </lineage>
</organism>
<evidence type="ECO:0000313" key="3">
    <source>
        <dbReference type="Proteomes" id="UP000199451"/>
    </source>
</evidence>
<dbReference type="AlphaFoldDB" id="A0A1G9Z316"/>
<dbReference type="InterPro" id="IPR059118">
    <property type="entry name" value="PDDEXK_dom_halobact"/>
</dbReference>
<dbReference type="Proteomes" id="UP000199451">
    <property type="component" value="Unassembled WGS sequence"/>
</dbReference>
<evidence type="ECO:0000313" key="2">
    <source>
        <dbReference type="EMBL" id="SDN15161.1"/>
    </source>
</evidence>
<feature type="domain" description="PD-(D/E)XK nuclease-like" evidence="1">
    <location>
        <begin position="75"/>
        <end position="141"/>
    </location>
</feature>
<evidence type="ECO:0000259" key="1">
    <source>
        <dbReference type="Pfam" id="PF26295"/>
    </source>
</evidence>
<sequence length="170" mass="19515">MSKIELTDDWARTLSSNRKGDFGEAIAKTHIQSVVEECPHELFPEYGDIDSSLYTQARHRHHFTFREADESGKIERIQWQADLTIKLINIYEDSAPEMERNVALEVKTGQYAKLERDQKKVMGILNEDEETLVLRANVRLDGDSIAEIQYSTLKPDASTKAGYRLIPFNL</sequence>
<dbReference type="STRING" id="660521.SAMN04487949_3504"/>
<protein>
    <recommendedName>
        <fullName evidence="1">PD-(D/E)XK nuclease-like domain-containing protein</fullName>
    </recommendedName>
</protein>
<proteinExistence type="predicted"/>
<name>A0A1G9Z316_9EURY</name>
<dbReference type="EMBL" id="FNHL01000006">
    <property type="protein sequence ID" value="SDN15161.1"/>
    <property type="molecule type" value="Genomic_DNA"/>
</dbReference>
<gene>
    <name evidence="2" type="ORF">SAMN04487949_3504</name>
</gene>
<keyword evidence="3" id="KW-1185">Reference proteome</keyword>
<reference evidence="3" key="1">
    <citation type="submission" date="2016-10" db="EMBL/GenBank/DDBJ databases">
        <authorList>
            <person name="Varghese N."/>
            <person name="Submissions S."/>
        </authorList>
    </citation>
    <scope>NUCLEOTIDE SEQUENCE [LARGE SCALE GENOMIC DNA]</scope>
    <source>
        <strain evidence="3">CGMCC 1.10119</strain>
    </source>
</reference>
<dbReference type="RefSeq" id="WP_089699569.1">
    <property type="nucleotide sequence ID" value="NZ_FNHL01000006.1"/>
</dbReference>
<accession>A0A1G9Z316</accession>